<sequence>MYCPKCGQEQFCPCKHCRKAHENKVVWEWKGDVIACGKCGVLKAASWWEGLAFDIYCDSVIDCRTYPDKCRGFYP</sequence>
<name>A0A6M3K2B6_9ZZZZ</name>
<evidence type="ECO:0000313" key="1">
    <source>
        <dbReference type="EMBL" id="QJA76309.1"/>
    </source>
</evidence>
<dbReference type="AlphaFoldDB" id="A0A6M3K2B6"/>
<proteinExistence type="predicted"/>
<reference evidence="1" key="1">
    <citation type="submission" date="2020-03" db="EMBL/GenBank/DDBJ databases">
        <title>The deep terrestrial virosphere.</title>
        <authorList>
            <person name="Holmfeldt K."/>
            <person name="Nilsson E."/>
            <person name="Simone D."/>
            <person name="Lopez-Fernandez M."/>
            <person name="Wu X."/>
            <person name="de Brujin I."/>
            <person name="Lundin D."/>
            <person name="Andersson A."/>
            <person name="Bertilsson S."/>
            <person name="Dopson M."/>
        </authorList>
    </citation>
    <scope>NUCLEOTIDE SEQUENCE</scope>
    <source>
        <strain evidence="1">MM415A01533</strain>
    </source>
</reference>
<protein>
    <submittedName>
        <fullName evidence="1">Uncharacterized protein</fullName>
    </submittedName>
</protein>
<dbReference type="EMBL" id="MT142217">
    <property type="protein sequence ID" value="QJA76309.1"/>
    <property type="molecule type" value="Genomic_DNA"/>
</dbReference>
<organism evidence="1">
    <name type="scientific">viral metagenome</name>
    <dbReference type="NCBI Taxonomy" id="1070528"/>
    <lineage>
        <taxon>unclassified sequences</taxon>
        <taxon>metagenomes</taxon>
        <taxon>organismal metagenomes</taxon>
    </lineage>
</organism>
<gene>
    <name evidence="1" type="ORF">MM415A01533_0008</name>
</gene>
<accession>A0A6M3K2B6</accession>